<dbReference type="EC" id="2.4.1.25" evidence="3 10"/>
<dbReference type="RefSeq" id="WP_074486216.1">
    <property type="nucleotide sequence ID" value="NZ_FMXP01000019.1"/>
</dbReference>
<evidence type="ECO:0000313" key="11">
    <source>
        <dbReference type="EMBL" id="SDB29558.1"/>
    </source>
</evidence>
<dbReference type="NCBIfam" id="TIGR00217">
    <property type="entry name" value="malQ"/>
    <property type="match status" value="1"/>
</dbReference>
<accession>A0A1G6C9L2</accession>
<dbReference type="AlphaFoldDB" id="A0A1G6C9L2"/>
<organism evidence="11 12">
    <name type="scientific">Streptococcus henryi</name>
    <dbReference type="NCBI Taxonomy" id="439219"/>
    <lineage>
        <taxon>Bacteria</taxon>
        <taxon>Bacillati</taxon>
        <taxon>Bacillota</taxon>
        <taxon>Bacilli</taxon>
        <taxon>Lactobacillales</taxon>
        <taxon>Streptococcaceae</taxon>
        <taxon>Streptococcus</taxon>
    </lineage>
</organism>
<evidence type="ECO:0000256" key="2">
    <source>
        <dbReference type="ARBA" id="ARBA00005684"/>
    </source>
</evidence>
<keyword evidence="5 10" id="KW-0328">Glycosyltransferase</keyword>
<dbReference type="PANTHER" id="PTHR32438:SF5">
    <property type="entry name" value="4-ALPHA-GLUCANOTRANSFERASE DPE1, CHLOROPLASTIC_AMYLOPLASTIC"/>
    <property type="match status" value="1"/>
</dbReference>
<keyword evidence="7 10" id="KW-0119">Carbohydrate metabolism</keyword>
<evidence type="ECO:0000256" key="6">
    <source>
        <dbReference type="ARBA" id="ARBA00022679"/>
    </source>
</evidence>
<dbReference type="NCBIfam" id="NF011080">
    <property type="entry name" value="PRK14508.1-3"/>
    <property type="match status" value="1"/>
</dbReference>
<comment type="similarity">
    <text evidence="2 10">Belongs to the disproportionating enzyme family.</text>
</comment>
<dbReference type="GO" id="GO:0005975">
    <property type="term" value="P:carbohydrate metabolic process"/>
    <property type="evidence" value="ECO:0007669"/>
    <property type="project" value="InterPro"/>
</dbReference>
<evidence type="ECO:0000313" key="12">
    <source>
        <dbReference type="Proteomes" id="UP000182508"/>
    </source>
</evidence>
<evidence type="ECO:0000256" key="7">
    <source>
        <dbReference type="ARBA" id="ARBA00023277"/>
    </source>
</evidence>
<evidence type="ECO:0000256" key="4">
    <source>
        <dbReference type="ARBA" id="ARBA00020295"/>
    </source>
</evidence>
<sequence length="508" mass="58158">MEKRASGVLMHITSLPGSFGIGTFGKSAYDFVDFLVETDQSYWQILPLTTTSYGDSPYQSFSAVAGNTHLIDFDLLAKEGYLTETDYVNLNFAPNPESVDYELIFEMRRPVLEKAVAGFLASKSGLKKLADFEKEADWLRDFAEFMAFKEHFGNKALQEWDDVALIQREPEVLDKYRKELVDVINYHKVTQYFFFKQWLALKAYANENGIEIIGDMPIYVSADSVEVWTMPELFKLDEDKKPIYIAGCPPDSFSDEGQLWGNPIYDWDAHEKTSFAWWVYRIREGFKIYDLLRIDHFKGFSDFWEIPGEDTSAKNGEWQSGPGRALFDTVKAELGDLPIIAENLGYIDEKAEQLLTDTAFPGMKILEFGLLDTEGQSIDIPHNYTSNVVAYTGTHDNEVINGWYENLTAEQKAFTDAYIRRQKDEPINEAMLRALFATVSDVAIVCMQDLLDKPADARMNIPNTLGGNWQWRMLAEDLTAKRKAFLKEITALYARKNTFKKSKEELKK</sequence>
<dbReference type="Proteomes" id="UP000182508">
    <property type="component" value="Unassembled WGS sequence"/>
</dbReference>
<protein>
    <recommendedName>
        <fullName evidence="4 10">4-alpha-glucanotransferase</fullName>
        <ecNumber evidence="3 10">2.4.1.25</ecNumber>
    </recommendedName>
    <alternativeName>
        <fullName evidence="8 10">Amylomaltase</fullName>
    </alternativeName>
    <alternativeName>
        <fullName evidence="9 10">Disproportionating enzyme</fullName>
    </alternativeName>
</protein>
<evidence type="ECO:0000256" key="1">
    <source>
        <dbReference type="ARBA" id="ARBA00000439"/>
    </source>
</evidence>
<comment type="catalytic activity">
    <reaction evidence="1 10">
        <text>Transfers a segment of a (1-&gt;4)-alpha-D-glucan to a new position in an acceptor, which may be glucose or a (1-&gt;4)-alpha-D-glucan.</text>
        <dbReference type="EC" id="2.4.1.25"/>
    </reaction>
</comment>
<evidence type="ECO:0000256" key="5">
    <source>
        <dbReference type="ARBA" id="ARBA00022676"/>
    </source>
</evidence>
<dbReference type="Pfam" id="PF02446">
    <property type="entry name" value="Glyco_hydro_77"/>
    <property type="match status" value="1"/>
</dbReference>
<dbReference type="eggNOG" id="COG1640">
    <property type="taxonomic scope" value="Bacteria"/>
</dbReference>
<dbReference type="PANTHER" id="PTHR32438">
    <property type="entry name" value="4-ALPHA-GLUCANOTRANSFERASE DPE1, CHLOROPLASTIC/AMYLOPLASTIC"/>
    <property type="match status" value="1"/>
</dbReference>
<reference evidence="11 12" key="1">
    <citation type="submission" date="2016-10" db="EMBL/GenBank/DDBJ databases">
        <authorList>
            <person name="de Groot N.N."/>
        </authorList>
    </citation>
    <scope>NUCLEOTIDE SEQUENCE [LARGE SCALE GENOMIC DNA]</scope>
    <source>
        <strain evidence="11 12">A-4</strain>
    </source>
</reference>
<evidence type="ECO:0000256" key="10">
    <source>
        <dbReference type="RuleBase" id="RU361207"/>
    </source>
</evidence>
<name>A0A1G6C9L2_9STRE</name>
<keyword evidence="6 10" id="KW-0808">Transferase</keyword>
<dbReference type="Gene3D" id="3.20.20.80">
    <property type="entry name" value="Glycosidases"/>
    <property type="match status" value="1"/>
</dbReference>
<dbReference type="GO" id="GO:0004134">
    <property type="term" value="F:4-alpha-glucanotransferase activity"/>
    <property type="evidence" value="ECO:0007669"/>
    <property type="project" value="UniProtKB-EC"/>
</dbReference>
<keyword evidence="12" id="KW-1185">Reference proteome</keyword>
<dbReference type="STRING" id="439219.SAMN02910293_01484"/>
<proteinExistence type="inferred from homology"/>
<dbReference type="EMBL" id="FMXP01000019">
    <property type="protein sequence ID" value="SDB29558.1"/>
    <property type="molecule type" value="Genomic_DNA"/>
</dbReference>
<dbReference type="SUPFAM" id="SSF51445">
    <property type="entry name" value="(Trans)glycosidases"/>
    <property type="match status" value="1"/>
</dbReference>
<dbReference type="NCBIfam" id="NF011078">
    <property type="entry name" value="PRK14508.1-1"/>
    <property type="match status" value="1"/>
</dbReference>
<dbReference type="InterPro" id="IPR003385">
    <property type="entry name" value="Glyco_hydro_77"/>
</dbReference>
<evidence type="ECO:0000256" key="3">
    <source>
        <dbReference type="ARBA" id="ARBA00012560"/>
    </source>
</evidence>
<evidence type="ECO:0000256" key="8">
    <source>
        <dbReference type="ARBA" id="ARBA00031423"/>
    </source>
</evidence>
<gene>
    <name evidence="11" type="ORF">SAMN02910293_01484</name>
</gene>
<dbReference type="InterPro" id="IPR017853">
    <property type="entry name" value="GH"/>
</dbReference>
<evidence type="ECO:0000256" key="9">
    <source>
        <dbReference type="ARBA" id="ARBA00031501"/>
    </source>
</evidence>